<evidence type="ECO:0000256" key="3">
    <source>
        <dbReference type="PROSITE-ProRule" id="PRU00175"/>
    </source>
</evidence>
<evidence type="ECO:0000256" key="4">
    <source>
        <dbReference type="SAM" id="Phobius"/>
    </source>
</evidence>
<keyword evidence="1 3" id="KW-0863">Zinc-finger</keyword>
<evidence type="ECO:0000259" key="5">
    <source>
        <dbReference type="PROSITE" id="PS50089"/>
    </source>
</evidence>
<evidence type="ECO:0000256" key="2">
    <source>
        <dbReference type="ARBA" id="ARBA00022833"/>
    </source>
</evidence>
<dbReference type="InterPro" id="IPR001841">
    <property type="entry name" value="Znf_RING"/>
</dbReference>
<accession>A0AAD4N9G7</accession>
<feature type="transmembrane region" description="Helical" evidence="4">
    <location>
        <begin position="204"/>
        <end position="223"/>
    </location>
</feature>
<evidence type="ECO:0000256" key="1">
    <source>
        <dbReference type="ARBA" id="ARBA00022771"/>
    </source>
</evidence>
<evidence type="ECO:0000313" key="7">
    <source>
        <dbReference type="Proteomes" id="UP001201812"/>
    </source>
</evidence>
<keyword evidence="4" id="KW-0472">Membrane</keyword>
<dbReference type="AlphaFoldDB" id="A0AAD4N9G7"/>
<feature type="domain" description="RING-type" evidence="5">
    <location>
        <begin position="12"/>
        <end position="54"/>
    </location>
</feature>
<protein>
    <submittedName>
        <fullName evidence="6">Ring finger domain-containing protein</fullName>
    </submittedName>
</protein>
<dbReference type="SMART" id="SM00184">
    <property type="entry name" value="RING"/>
    <property type="match status" value="1"/>
</dbReference>
<sequence length="227" mass="24829">MDNSGGLHIGGCQICTKGIGRGLCAVLILCGHTFHPQCISRHLEEASDPKCPKCGKEATTNHILPLNFAAPTEFRSPNERSQKAMGASLAFFEQNAPQNEEARQAKNAVIQLLEGANSAIDDLQSEEESNEIKQGKYQKIFADIMEFVTSHKWHLLGAIGSAVLAAVGIYLCYMYWPAVASVGVAISQKCLQMVEKVQSILKKWFPAIAVVFIGYLNMVPLFGNRCE</sequence>
<dbReference type="SUPFAM" id="SSF57850">
    <property type="entry name" value="RING/U-box"/>
    <property type="match status" value="1"/>
</dbReference>
<proteinExistence type="predicted"/>
<gene>
    <name evidence="6" type="ORF">DdX_06649</name>
</gene>
<dbReference type="Pfam" id="PF13639">
    <property type="entry name" value="zf-RING_2"/>
    <property type="match status" value="1"/>
</dbReference>
<dbReference type="EMBL" id="JAKKPZ010000008">
    <property type="protein sequence ID" value="KAI1718229.1"/>
    <property type="molecule type" value="Genomic_DNA"/>
</dbReference>
<keyword evidence="4" id="KW-0812">Transmembrane</keyword>
<dbReference type="PROSITE" id="PS50089">
    <property type="entry name" value="ZF_RING_2"/>
    <property type="match status" value="1"/>
</dbReference>
<keyword evidence="2" id="KW-0862">Zinc</keyword>
<name>A0AAD4N9G7_9BILA</name>
<reference evidence="6" key="1">
    <citation type="submission" date="2022-01" db="EMBL/GenBank/DDBJ databases">
        <title>Genome Sequence Resource for Two Populations of Ditylenchus destructor, the Migratory Endoparasitic Phytonematode.</title>
        <authorList>
            <person name="Zhang H."/>
            <person name="Lin R."/>
            <person name="Xie B."/>
        </authorList>
    </citation>
    <scope>NUCLEOTIDE SEQUENCE</scope>
    <source>
        <strain evidence="6">BazhouSP</strain>
    </source>
</reference>
<keyword evidence="4" id="KW-1133">Transmembrane helix</keyword>
<comment type="caution">
    <text evidence="6">The sequence shown here is derived from an EMBL/GenBank/DDBJ whole genome shotgun (WGS) entry which is preliminary data.</text>
</comment>
<evidence type="ECO:0000313" key="6">
    <source>
        <dbReference type="EMBL" id="KAI1718229.1"/>
    </source>
</evidence>
<keyword evidence="7" id="KW-1185">Reference proteome</keyword>
<dbReference type="Proteomes" id="UP001201812">
    <property type="component" value="Unassembled WGS sequence"/>
</dbReference>
<organism evidence="6 7">
    <name type="scientific">Ditylenchus destructor</name>
    <dbReference type="NCBI Taxonomy" id="166010"/>
    <lineage>
        <taxon>Eukaryota</taxon>
        <taxon>Metazoa</taxon>
        <taxon>Ecdysozoa</taxon>
        <taxon>Nematoda</taxon>
        <taxon>Chromadorea</taxon>
        <taxon>Rhabditida</taxon>
        <taxon>Tylenchina</taxon>
        <taxon>Tylenchomorpha</taxon>
        <taxon>Sphaerularioidea</taxon>
        <taxon>Anguinidae</taxon>
        <taxon>Anguininae</taxon>
        <taxon>Ditylenchus</taxon>
    </lineage>
</organism>
<feature type="transmembrane region" description="Helical" evidence="4">
    <location>
        <begin position="155"/>
        <end position="176"/>
    </location>
</feature>
<dbReference type="Gene3D" id="3.30.40.10">
    <property type="entry name" value="Zinc/RING finger domain, C3HC4 (zinc finger)"/>
    <property type="match status" value="1"/>
</dbReference>
<keyword evidence="1 3" id="KW-0479">Metal-binding</keyword>
<dbReference type="InterPro" id="IPR013083">
    <property type="entry name" value="Znf_RING/FYVE/PHD"/>
</dbReference>
<dbReference type="GO" id="GO:0008270">
    <property type="term" value="F:zinc ion binding"/>
    <property type="evidence" value="ECO:0007669"/>
    <property type="project" value="UniProtKB-KW"/>
</dbReference>